<dbReference type="OrthoDB" id="2634326at2759"/>
<evidence type="ECO:0000313" key="3">
    <source>
        <dbReference type="Proteomes" id="UP000076532"/>
    </source>
</evidence>
<name>A0A166THE7_9AGAM</name>
<organism evidence="2 3">
    <name type="scientific">Athelia psychrophila</name>
    <dbReference type="NCBI Taxonomy" id="1759441"/>
    <lineage>
        <taxon>Eukaryota</taxon>
        <taxon>Fungi</taxon>
        <taxon>Dikarya</taxon>
        <taxon>Basidiomycota</taxon>
        <taxon>Agaricomycotina</taxon>
        <taxon>Agaricomycetes</taxon>
        <taxon>Agaricomycetidae</taxon>
        <taxon>Atheliales</taxon>
        <taxon>Atheliaceae</taxon>
        <taxon>Athelia</taxon>
    </lineage>
</organism>
<accession>A0A166THE7</accession>
<keyword evidence="3" id="KW-1185">Reference proteome</keyword>
<feature type="region of interest" description="Disordered" evidence="1">
    <location>
        <begin position="337"/>
        <end position="435"/>
    </location>
</feature>
<evidence type="ECO:0000256" key="1">
    <source>
        <dbReference type="SAM" id="MobiDB-lite"/>
    </source>
</evidence>
<dbReference type="Proteomes" id="UP000076532">
    <property type="component" value="Unassembled WGS sequence"/>
</dbReference>
<dbReference type="AlphaFoldDB" id="A0A166THE7"/>
<evidence type="ECO:0000313" key="2">
    <source>
        <dbReference type="EMBL" id="KZP30612.1"/>
    </source>
</evidence>
<protein>
    <submittedName>
        <fullName evidence="2">Uncharacterized protein</fullName>
    </submittedName>
</protein>
<reference evidence="2 3" key="1">
    <citation type="journal article" date="2016" name="Mol. Biol. Evol.">
        <title>Comparative Genomics of Early-Diverging Mushroom-Forming Fungi Provides Insights into the Origins of Lignocellulose Decay Capabilities.</title>
        <authorList>
            <person name="Nagy L.G."/>
            <person name="Riley R."/>
            <person name="Tritt A."/>
            <person name="Adam C."/>
            <person name="Daum C."/>
            <person name="Floudas D."/>
            <person name="Sun H."/>
            <person name="Yadav J.S."/>
            <person name="Pangilinan J."/>
            <person name="Larsson K.H."/>
            <person name="Matsuura K."/>
            <person name="Barry K."/>
            <person name="Labutti K."/>
            <person name="Kuo R."/>
            <person name="Ohm R.A."/>
            <person name="Bhattacharya S.S."/>
            <person name="Shirouzu T."/>
            <person name="Yoshinaga Y."/>
            <person name="Martin F.M."/>
            <person name="Grigoriev I.V."/>
            <person name="Hibbett D.S."/>
        </authorList>
    </citation>
    <scope>NUCLEOTIDE SEQUENCE [LARGE SCALE GENOMIC DNA]</scope>
    <source>
        <strain evidence="2 3">CBS 109695</strain>
    </source>
</reference>
<gene>
    <name evidence="2" type="ORF">FIBSPDRAFT_945952</name>
</gene>
<proteinExistence type="predicted"/>
<dbReference type="EMBL" id="KV417493">
    <property type="protein sequence ID" value="KZP30612.1"/>
    <property type="molecule type" value="Genomic_DNA"/>
</dbReference>
<sequence length="756" mass="85064">MAFPHSIEDPEFATRREFTVNSYQSALGPYDAKVLLARSPWIFTTPNRSDIPYIEVQPTRLCARADGRFGMEDYVLWPQSFSEAYPWAPCVLRRPPALETQQHEYWFLWDDLTPRDWHAQSGCAWQNSGVLRPDCHKLFYHAMQPIVARALSVSRQDALPSYVSVAVNSLQATLARLRDLPMSYRDLVLQFTQAQRLGIDLLAMETYHSTMAARMIQRAQIYPLRAELIGCHTNNPTTAENMYYAGIPVVYMRPSNILTPSQIRVRSVVQDFSAVRPDIVTDDWPHHPCKVLHQGASSTRHLQMSRPHGRYFEDLVTLEDLPEPVPSMAPFVTTAEVVPAPSPQSPDPEDQSFPYVGADDFGNPHHEESNEPQPALSRTPPGSHASAQPHGQGSAHRVNQRGKRAPPPQQPVQSNSRKGRKIAAAHAAGKLWARSAPSVQGQPLARNRNKFIPVESPLMPPTCSEWVGALRAVDRFSPTHNIPKSRTWLMYPDPGYLASVTPLNRSYALPAWLSIRAHRCGQMLHPWGAAMRVLPTTVWRYFFFIYRVEPGGPGTLSTSVPSLTEQPDTAIAAAMAMFGDQAVDTMYRTIREVFWRGQSYTVVDGAIQNMGYQAIREILWELAELNWRYELLALDKIVVPHMWGGSDAAGERIAAILLVFSPSSSFVLMHAPFPTEDASIVATTRGGRFPALAALRRLMLEWPRCPSAGEEVTYPDGYIDPDDIRARVLEVKTMCFYTQTFFDYFHRAPVLPCRLP</sequence>